<dbReference type="AlphaFoldDB" id="A0A841IWK6"/>
<dbReference type="Pfam" id="PF00903">
    <property type="entry name" value="Glyoxalase"/>
    <property type="match status" value="1"/>
</dbReference>
<dbReference type="RefSeq" id="WP_184291772.1">
    <property type="nucleotide sequence ID" value="NZ_JACHJO010000007.1"/>
</dbReference>
<dbReference type="InterPro" id="IPR004360">
    <property type="entry name" value="Glyas_Fos-R_dOase_dom"/>
</dbReference>
<dbReference type="CDD" id="cd06587">
    <property type="entry name" value="VOC"/>
    <property type="match status" value="1"/>
</dbReference>
<dbReference type="InterPro" id="IPR037523">
    <property type="entry name" value="VOC_core"/>
</dbReference>
<organism evidence="2 3">
    <name type="scientific">Nocardiopsis algeriensis</name>
    <dbReference type="NCBI Taxonomy" id="1478215"/>
    <lineage>
        <taxon>Bacteria</taxon>
        <taxon>Bacillati</taxon>
        <taxon>Actinomycetota</taxon>
        <taxon>Actinomycetes</taxon>
        <taxon>Streptosporangiales</taxon>
        <taxon>Nocardiopsidaceae</taxon>
        <taxon>Nocardiopsis</taxon>
    </lineage>
</organism>
<accession>A0A841IWK6</accession>
<keyword evidence="2" id="KW-0223">Dioxygenase</keyword>
<dbReference type="PROSITE" id="PS51819">
    <property type="entry name" value="VOC"/>
    <property type="match status" value="1"/>
</dbReference>
<dbReference type="InterPro" id="IPR029068">
    <property type="entry name" value="Glyas_Bleomycin-R_OHBP_Dase"/>
</dbReference>
<dbReference type="GO" id="GO:0051213">
    <property type="term" value="F:dioxygenase activity"/>
    <property type="evidence" value="ECO:0007669"/>
    <property type="project" value="UniProtKB-KW"/>
</dbReference>
<evidence type="ECO:0000313" key="3">
    <source>
        <dbReference type="Proteomes" id="UP000536604"/>
    </source>
</evidence>
<keyword evidence="2" id="KW-0456">Lyase</keyword>
<name>A0A841IWK6_9ACTN</name>
<evidence type="ECO:0000259" key="1">
    <source>
        <dbReference type="PROSITE" id="PS51819"/>
    </source>
</evidence>
<gene>
    <name evidence="2" type="ORF">FHS13_002528</name>
</gene>
<dbReference type="EMBL" id="JACHJO010000007">
    <property type="protein sequence ID" value="MBB6120571.1"/>
    <property type="molecule type" value="Genomic_DNA"/>
</dbReference>
<dbReference type="SUPFAM" id="SSF54593">
    <property type="entry name" value="Glyoxalase/Bleomycin resistance protein/Dihydroxybiphenyl dioxygenase"/>
    <property type="match status" value="1"/>
</dbReference>
<reference evidence="2 3" key="1">
    <citation type="submission" date="2020-08" db="EMBL/GenBank/DDBJ databases">
        <title>Genomic Encyclopedia of Type Strains, Phase III (KMG-III): the genomes of soil and plant-associated and newly described type strains.</title>
        <authorList>
            <person name="Whitman W."/>
        </authorList>
    </citation>
    <scope>NUCLEOTIDE SEQUENCE [LARGE SCALE GENOMIC DNA]</scope>
    <source>
        <strain evidence="2 3">CECT 8712</strain>
    </source>
</reference>
<feature type="domain" description="VOC" evidence="1">
    <location>
        <begin position="9"/>
        <end position="152"/>
    </location>
</feature>
<proteinExistence type="predicted"/>
<dbReference type="Proteomes" id="UP000536604">
    <property type="component" value="Unassembled WGS sequence"/>
</dbReference>
<comment type="caution">
    <text evidence="2">The sequence shown here is derived from an EMBL/GenBank/DDBJ whole genome shotgun (WGS) entry which is preliminary data.</text>
</comment>
<dbReference type="Gene3D" id="3.10.180.10">
    <property type="entry name" value="2,3-Dihydroxybiphenyl 1,2-Dioxygenase, domain 1"/>
    <property type="match status" value="1"/>
</dbReference>
<dbReference type="GO" id="GO:0016829">
    <property type="term" value="F:lyase activity"/>
    <property type="evidence" value="ECO:0007669"/>
    <property type="project" value="UniProtKB-KW"/>
</dbReference>
<keyword evidence="2" id="KW-0560">Oxidoreductase</keyword>
<evidence type="ECO:0000313" key="2">
    <source>
        <dbReference type="EMBL" id="MBB6120571.1"/>
    </source>
</evidence>
<protein>
    <submittedName>
        <fullName evidence="2">Catechol 2,3-dioxygenase-like lactoylglutathione lyase family enzyme</fullName>
    </submittedName>
</protein>
<keyword evidence="3" id="KW-1185">Reference proteome</keyword>
<sequence length="157" mass="18255">MNGSEIAPKFNHIAIQTDDVDSTIRWYEDFLGVTVEWEIDTFSSLTLERLPGIRKLVELKAGEVRFHVFDRSDHSRSGPPPLDFQFQHVGIEVDEPAHLVELRERWLRVRESDTGIRWNRDEPPSEIVVDSDGMQSLYVLDPNGLEIEFIHFPKRKT</sequence>